<feature type="domain" description="Serine aminopeptidase S33" evidence="1">
    <location>
        <begin position="11"/>
        <end position="240"/>
    </location>
</feature>
<protein>
    <submittedName>
        <fullName evidence="2">Lysophospholipase</fullName>
        <ecNumber evidence="2">3.1.1.5</ecNumber>
    </submittedName>
</protein>
<dbReference type="STRING" id="759851.SAMN04244570_3051"/>
<dbReference type="EC" id="3.1.1.5" evidence="2"/>
<dbReference type="InterPro" id="IPR051044">
    <property type="entry name" value="MAG_DAG_Lipase"/>
</dbReference>
<dbReference type="GO" id="GO:0004622">
    <property type="term" value="F:phosphatidylcholine lysophospholipase activity"/>
    <property type="evidence" value="ECO:0007669"/>
    <property type="project" value="UniProtKB-EC"/>
</dbReference>
<accession>F9DWU2</accession>
<dbReference type="Gene3D" id="3.40.50.1820">
    <property type="entry name" value="alpha/beta hydrolase"/>
    <property type="match status" value="1"/>
</dbReference>
<comment type="caution">
    <text evidence="2">The sequence shown here is derived from an EMBL/GenBank/DDBJ whole genome shotgun (WGS) entry which is preliminary data.</text>
</comment>
<evidence type="ECO:0000313" key="2">
    <source>
        <dbReference type="EMBL" id="EGQ21546.1"/>
    </source>
</evidence>
<dbReference type="AlphaFoldDB" id="F9DWU2"/>
<dbReference type="EMBL" id="AFPZ01000102">
    <property type="protein sequence ID" value="EGQ21546.1"/>
    <property type="molecule type" value="Genomic_DNA"/>
</dbReference>
<reference evidence="2 3" key="1">
    <citation type="submission" date="2011-04" db="EMBL/GenBank/DDBJ databases">
        <authorList>
            <person name="Muzny D."/>
            <person name="Qin X."/>
            <person name="Deng J."/>
            <person name="Jiang H."/>
            <person name="Liu Y."/>
            <person name="Qu J."/>
            <person name="Song X.-Z."/>
            <person name="Zhang L."/>
            <person name="Thornton R."/>
            <person name="Coyle M."/>
            <person name="Francisco L."/>
            <person name="Jackson L."/>
            <person name="Javaid M."/>
            <person name="Korchina V."/>
            <person name="Kovar C."/>
            <person name="Mata R."/>
            <person name="Mathew T."/>
            <person name="Ngo R."/>
            <person name="Nguyen L."/>
            <person name="Nguyen N."/>
            <person name="Okwuonu G."/>
            <person name="Ongeri F."/>
            <person name="Pham C."/>
            <person name="Simmons D."/>
            <person name="Wilczek-Boney K."/>
            <person name="Hale W."/>
            <person name="Jakkamsetti A."/>
            <person name="Pham P."/>
            <person name="Ruth R."/>
            <person name="San Lucas F."/>
            <person name="Warren J."/>
            <person name="Zhang J."/>
            <person name="Zhao Z."/>
            <person name="Zhou C."/>
            <person name="Zhu D."/>
            <person name="Lee S."/>
            <person name="Bess C."/>
            <person name="Blankenburg K."/>
            <person name="Forbes L."/>
            <person name="Fu Q."/>
            <person name="Gubbala S."/>
            <person name="Hirani K."/>
            <person name="Jayaseelan J.C."/>
            <person name="Lara F."/>
            <person name="Munidasa M."/>
            <person name="Palculict T."/>
            <person name="Patil S."/>
            <person name="Pu L.-L."/>
            <person name="Saada N."/>
            <person name="Tang L."/>
            <person name="Weissenberger G."/>
            <person name="Zhu Y."/>
            <person name="Hemphill L."/>
            <person name="Shang Y."/>
            <person name="Youmans B."/>
            <person name="Ayvaz T."/>
            <person name="Ross M."/>
            <person name="Santibanez J."/>
            <person name="Aqrawi P."/>
            <person name="Gross S."/>
            <person name="Joshi V."/>
            <person name="Fowler G."/>
            <person name="Nazareth L."/>
            <person name="Reid J."/>
            <person name="Worley K."/>
            <person name="Petrosino J."/>
            <person name="Highlander S."/>
            <person name="Gibbs R."/>
        </authorList>
    </citation>
    <scope>NUCLEOTIDE SEQUENCE [LARGE SCALE GENOMIC DNA]</scope>
    <source>
        <strain evidence="2 3">2681</strain>
    </source>
</reference>
<dbReference type="HOGENOM" id="CLU_026209_7_2_9"/>
<name>F9DWU2_9BACL</name>
<dbReference type="Proteomes" id="UP000005316">
    <property type="component" value="Unassembled WGS sequence"/>
</dbReference>
<sequence>MAMWKWEAEGQPKAVVVIVHNAYEHHRRYVWLIQRLRNDGFHVVTGDLPGHGKEGLTAHSETFKEYRRFIKQLVMTGLDDNLPLFLYGHGLGATCLLRIMQMEQVECAGIICSSPWLHLEHQPPLLAQMLTKLSQSMKLNHEITPALLSRNAEFLEQYKDDALYTSVITASWYRELQILLKNVMQKDSVIQDVPFLLLTGEADEITDPDYSRKWAQAQNLSELQDKRWKDLYHDVMQEPEREEVYVYMRSFMKNVLRSLGYVIE</sequence>
<dbReference type="PANTHER" id="PTHR11614">
    <property type="entry name" value="PHOSPHOLIPASE-RELATED"/>
    <property type="match status" value="1"/>
</dbReference>
<proteinExistence type="predicted"/>
<keyword evidence="2" id="KW-0378">Hydrolase</keyword>
<dbReference type="SUPFAM" id="SSF53474">
    <property type="entry name" value="alpha/beta-Hydrolases"/>
    <property type="match status" value="1"/>
</dbReference>
<dbReference type="InterPro" id="IPR029058">
    <property type="entry name" value="AB_hydrolase_fold"/>
</dbReference>
<evidence type="ECO:0000259" key="1">
    <source>
        <dbReference type="Pfam" id="PF12146"/>
    </source>
</evidence>
<dbReference type="Pfam" id="PF12146">
    <property type="entry name" value="Hydrolase_4"/>
    <property type="match status" value="1"/>
</dbReference>
<organism evidence="2 3">
    <name type="scientific">Sporosarcina newyorkensis 2681</name>
    <dbReference type="NCBI Taxonomy" id="1027292"/>
    <lineage>
        <taxon>Bacteria</taxon>
        <taxon>Bacillati</taxon>
        <taxon>Bacillota</taxon>
        <taxon>Bacilli</taxon>
        <taxon>Bacillales</taxon>
        <taxon>Caryophanaceae</taxon>
        <taxon>Sporosarcina</taxon>
    </lineage>
</organism>
<dbReference type="eggNOG" id="COG2267">
    <property type="taxonomic scope" value="Bacteria"/>
</dbReference>
<dbReference type="InterPro" id="IPR022742">
    <property type="entry name" value="Hydrolase_4"/>
</dbReference>
<evidence type="ECO:0000313" key="3">
    <source>
        <dbReference type="Proteomes" id="UP000005316"/>
    </source>
</evidence>
<gene>
    <name evidence="2" type="ORF">HMPREF9372_3273</name>
</gene>